<comment type="caution">
    <text evidence="3">The sequence shown here is derived from an EMBL/GenBank/DDBJ whole genome shotgun (WGS) entry which is preliminary data.</text>
</comment>
<dbReference type="Pfam" id="PF00534">
    <property type="entry name" value="Glycos_transf_1"/>
    <property type="match status" value="1"/>
</dbReference>
<dbReference type="GO" id="GO:0016757">
    <property type="term" value="F:glycosyltransferase activity"/>
    <property type="evidence" value="ECO:0007669"/>
    <property type="project" value="InterPro"/>
</dbReference>
<feature type="domain" description="Glycosyl transferase family 1" evidence="2">
    <location>
        <begin position="257"/>
        <end position="399"/>
    </location>
</feature>
<organism evidence="3 4">
    <name type="scientific">Methylovirgula ligni</name>
    <dbReference type="NCBI Taxonomy" id="569860"/>
    <lineage>
        <taxon>Bacteria</taxon>
        <taxon>Pseudomonadati</taxon>
        <taxon>Pseudomonadota</taxon>
        <taxon>Alphaproteobacteria</taxon>
        <taxon>Hyphomicrobiales</taxon>
        <taxon>Beijerinckiaceae</taxon>
        <taxon>Methylovirgula</taxon>
    </lineage>
</organism>
<dbReference type="PANTHER" id="PTHR46401">
    <property type="entry name" value="GLYCOSYLTRANSFERASE WBBK-RELATED"/>
    <property type="match status" value="1"/>
</dbReference>
<evidence type="ECO:0000256" key="1">
    <source>
        <dbReference type="SAM" id="MobiDB-lite"/>
    </source>
</evidence>
<dbReference type="PANTHER" id="PTHR46401:SF8">
    <property type="entry name" value="BLL6006 PROTEIN"/>
    <property type="match status" value="1"/>
</dbReference>
<feature type="region of interest" description="Disordered" evidence="1">
    <location>
        <begin position="437"/>
        <end position="460"/>
    </location>
</feature>
<evidence type="ECO:0000313" key="4">
    <source>
        <dbReference type="Proteomes" id="UP000256900"/>
    </source>
</evidence>
<gene>
    <name evidence="3" type="ORF">DES32_0328</name>
</gene>
<evidence type="ECO:0000313" key="3">
    <source>
        <dbReference type="EMBL" id="REF89113.1"/>
    </source>
</evidence>
<dbReference type="EMBL" id="QUMO01000001">
    <property type="protein sequence ID" value="REF89113.1"/>
    <property type="molecule type" value="Genomic_DNA"/>
</dbReference>
<sequence>MSSTDLKLRPAASLGSASSKIYIDLSDIVAHSLWHTSCAGIPRVQLEVAAMLTRSSIDVLPFSLYGGIWRNLRPLIEEADDNWDLIFHRLRSKFPYVGVYPSWRRPIQTLLLAKARLAILVERIFSRTPKMTAQSTLFVGGAFWTSSQAMDLCARAVEAGANIVVLVHDLIPITHPEFTGHDFANEFRQILGLPAHFIATTEYNAESLRQVRAELGVRGETQVSVVHLAHEFSGTERNAPAAQPPTERVRPLGALDFALCVGTVEIRKNHMMLFSVWDELVAEYGDNLPLLVVAGSRGWKADAALNRLDELFESGRIVFIEAPNDEELRWLYAACSFTVFPSQFEGWGLPVGESLWFGKPCAASDTSSIPYVGGDLCAYFSPFHATTMKDAIRSLLEPNIRDIYRERIAHAPLRTWADVVTEIGSVIVQQRSESRQVSDGSARCNRGPLQFRGPSATMNR</sequence>
<dbReference type="Gene3D" id="3.40.50.2000">
    <property type="entry name" value="Glycogen Phosphorylase B"/>
    <property type="match status" value="1"/>
</dbReference>
<dbReference type="AlphaFoldDB" id="A0A3D9Z1R3"/>
<protein>
    <submittedName>
        <fullName evidence="3">Glycosyltransferase involved in cell wall biosynthesis</fullName>
    </submittedName>
</protein>
<reference evidence="3 4" key="1">
    <citation type="submission" date="2018-08" db="EMBL/GenBank/DDBJ databases">
        <title>Genomic Encyclopedia of Type Strains, Phase IV (KMG-IV): sequencing the most valuable type-strain genomes for metagenomic binning, comparative biology and taxonomic classification.</title>
        <authorList>
            <person name="Goeker M."/>
        </authorList>
    </citation>
    <scope>NUCLEOTIDE SEQUENCE [LARGE SCALE GENOMIC DNA]</scope>
    <source>
        <strain evidence="3 4">BW863</strain>
    </source>
</reference>
<dbReference type="InterPro" id="IPR001296">
    <property type="entry name" value="Glyco_trans_1"/>
</dbReference>
<keyword evidence="3" id="KW-0808">Transferase</keyword>
<accession>A0A3D9Z1R3</accession>
<name>A0A3D9Z1R3_9HYPH</name>
<proteinExistence type="predicted"/>
<dbReference type="CDD" id="cd03809">
    <property type="entry name" value="GT4_MtfB-like"/>
    <property type="match status" value="1"/>
</dbReference>
<dbReference type="RefSeq" id="WP_210208096.1">
    <property type="nucleotide sequence ID" value="NZ_QUMO01000001.1"/>
</dbReference>
<dbReference type="SUPFAM" id="SSF53756">
    <property type="entry name" value="UDP-Glycosyltransferase/glycogen phosphorylase"/>
    <property type="match status" value="1"/>
</dbReference>
<dbReference type="Proteomes" id="UP000256900">
    <property type="component" value="Unassembled WGS sequence"/>
</dbReference>
<evidence type="ECO:0000259" key="2">
    <source>
        <dbReference type="Pfam" id="PF00534"/>
    </source>
</evidence>
<keyword evidence="4" id="KW-1185">Reference proteome</keyword>